<evidence type="ECO:0000256" key="2">
    <source>
        <dbReference type="ARBA" id="ARBA00007872"/>
    </source>
</evidence>
<evidence type="ECO:0000259" key="8">
    <source>
        <dbReference type="SMART" id="SM00041"/>
    </source>
</evidence>
<feature type="transmembrane region" description="Helical" evidence="7">
    <location>
        <begin position="43"/>
        <end position="62"/>
    </location>
</feature>
<evidence type="ECO:0000256" key="7">
    <source>
        <dbReference type="SAM" id="Phobius"/>
    </source>
</evidence>
<dbReference type="InterPro" id="IPR016860">
    <property type="entry name" value="Cerberus"/>
</dbReference>
<keyword evidence="7" id="KW-1133">Transmembrane helix</keyword>
<evidence type="ECO:0000313" key="10">
    <source>
        <dbReference type="Proteomes" id="UP000265200"/>
    </source>
</evidence>
<evidence type="ECO:0000313" key="9">
    <source>
        <dbReference type="Ensembl" id="ENSORLP00015007711.1"/>
    </source>
</evidence>
<dbReference type="InterPro" id="IPR006207">
    <property type="entry name" value="Cys_knot_C"/>
</dbReference>
<dbReference type="Pfam" id="PF03045">
    <property type="entry name" value="DAN"/>
    <property type="match status" value="1"/>
</dbReference>
<keyword evidence="3 6" id="KW-0964">Secreted</keyword>
<evidence type="ECO:0000256" key="6">
    <source>
        <dbReference type="PIRNR" id="PIRNR027807"/>
    </source>
</evidence>
<proteinExistence type="inferred from homology"/>
<dbReference type="GO" id="GO:0005576">
    <property type="term" value="C:extracellular region"/>
    <property type="evidence" value="ECO:0007669"/>
    <property type="project" value="UniProtKB-SubCell"/>
</dbReference>
<name>A0A3P9HIV8_ORYLA</name>
<dbReference type="GO" id="GO:0003002">
    <property type="term" value="P:regionalization"/>
    <property type="evidence" value="ECO:0007669"/>
    <property type="project" value="UniProtKB-ARBA"/>
</dbReference>
<keyword evidence="7" id="KW-0812">Transmembrane</keyword>
<evidence type="ECO:0000256" key="3">
    <source>
        <dbReference type="ARBA" id="ARBA00022525"/>
    </source>
</evidence>
<reference evidence="9" key="4">
    <citation type="submission" date="2025-09" db="UniProtKB">
        <authorList>
            <consortium name="Ensembl"/>
        </authorList>
    </citation>
    <scope>IDENTIFICATION</scope>
    <source>
        <strain evidence="9">HSOK</strain>
    </source>
</reference>
<accession>A0A3P9HIV8</accession>
<dbReference type="Gene3D" id="2.10.90.10">
    <property type="entry name" value="Cystine-knot cytokines"/>
    <property type="match status" value="1"/>
</dbReference>
<dbReference type="SMART" id="SM00041">
    <property type="entry name" value="CT"/>
    <property type="match status" value="1"/>
</dbReference>
<dbReference type="GO" id="GO:0048513">
    <property type="term" value="P:animal organ development"/>
    <property type="evidence" value="ECO:0007669"/>
    <property type="project" value="UniProtKB-ARBA"/>
</dbReference>
<reference evidence="9 10" key="2">
    <citation type="submission" date="2017-04" db="EMBL/GenBank/DDBJ databases">
        <title>CpG methylation of centromeres and impact of large insertions on vertebrate speciation.</title>
        <authorList>
            <person name="Ichikawa K."/>
            <person name="Yoshimura J."/>
            <person name="Morishita S."/>
        </authorList>
    </citation>
    <scope>NUCLEOTIDE SEQUENCE</scope>
    <source>
        <strain evidence="9 10">HSOK</strain>
    </source>
</reference>
<evidence type="ECO:0000256" key="4">
    <source>
        <dbReference type="ARBA" id="ARBA00022729"/>
    </source>
</evidence>
<comment type="similarity">
    <text evidence="2 6">Belongs to the DAN family.</text>
</comment>
<feature type="domain" description="CTCK" evidence="8">
    <location>
        <begin position="191"/>
        <end position="282"/>
    </location>
</feature>
<dbReference type="PANTHER" id="PTHR15273">
    <property type="entry name" value="DAN DOMAIN FAMILY MEMBER 5"/>
    <property type="match status" value="1"/>
</dbReference>
<evidence type="ECO:0000256" key="1">
    <source>
        <dbReference type="ARBA" id="ARBA00004613"/>
    </source>
</evidence>
<dbReference type="Ensembl" id="ENSORLT00015002059.1">
    <property type="protein sequence ID" value="ENSORLP00015007711.1"/>
    <property type="gene ID" value="ENSORLG00015000254.1"/>
</dbReference>
<evidence type="ECO:0000256" key="5">
    <source>
        <dbReference type="ARBA" id="ARBA00023157"/>
    </source>
</evidence>
<sequence length="295" mass="32431">MSPGQRQSTDSKVAVWSLGPQPAEEFQDFSLVSTLFLIKDMTIIIRVLLFLSLTSTALLFPYNSLQKEPRVEFESSGSSPNEPVQGIIKVVQLDPGRMSPSMFFRRGLPHRRALSPRSRVPFPAFLSRGRPGLASAPRAPVSPLHNLSPQSTSEMELKKNQGLHMWQKVIDKGDKMKLPVNLKDTKQTCTAVSFEQHVTADGCQTVRVHNKLCFGQCSSLFVPSEGEVAEPGPGTGAFHHRAPCTRCAPVKARTVTVPLRCGAGVREKRVMVVEECKCETSREQRAAEAAASTHL</sequence>
<reference evidence="9" key="3">
    <citation type="submission" date="2025-08" db="UniProtKB">
        <authorList>
            <consortium name="Ensembl"/>
        </authorList>
    </citation>
    <scope>IDENTIFICATION</scope>
    <source>
        <strain evidence="9">HSOK</strain>
    </source>
</reference>
<comment type="subcellular location">
    <subcellularLocation>
        <location evidence="1 6">Secreted</location>
    </subcellularLocation>
</comment>
<dbReference type="PIRSF" id="PIRSF027807">
    <property type="entry name" value="Cerberus"/>
    <property type="match status" value="1"/>
</dbReference>
<dbReference type="InterPro" id="IPR029034">
    <property type="entry name" value="Cystine-knot_cytokine"/>
</dbReference>
<keyword evidence="5" id="KW-1015">Disulfide bond</keyword>
<dbReference type="GO" id="GO:0032926">
    <property type="term" value="P:negative regulation of activin receptor signaling pathway"/>
    <property type="evidence" value="ECO:0007669"/>
    <property type="project" value="UniProtKB-ARBA"/>
</dbReference>
<keyword evidence="4" id="KW-0732">Signal</keyword>
<reference key="1">
    <citation type="journal article" date="2007" name="Nature">
        <title>The medaka draft genome and insights into vertebrate genome evolution.</title>
        <authorList>
            <person name="Kasahara M."/>
            <person name="Naruse K."/>
            <person name="Sasaki S."/>
            <person name="Nakatani Y."/>
            <person name="Qu W."/>
            <person name="Ahsan B."/>
            <person name="Yamada T."/>
            <person name="Nagayasu Y."/>
            <person name="Doi K."/>
            <person name="Kasai Y."/>
            <person name="Jindo T."/>
            <person name="Kobayashi D."/>
            <person name="Shimada A."/>
            <person name="Toyoda A."/>
            <person name="Kuroki Y."/>
            <person name="Fujiyama A."/>
            <person name="Sasaki T."/>
            <person name="Shimizu A."/>
            <person name="Asakawa S."/>
            <person name="Shimizu N."/>
            <person name="Hashimoto S."/>
            <person name="Yang J."/>
            <person name="Lee Y."/>
            <person name="Matsushima K."/>
            <person name="Sugano S."/>
            <person name="Sakaizumi M."/>
            <person name="Narita T."/>
            <person name="Ohishi K."/>
            <person name="Haga S."/>
            <person name="Ohta F."/>
            <person name="Nomoto H."/>
            <person name="Nogata K."/>
            <person name="Morishita T."/>
            <person name="Endo T."/>
            <person name="Shin-I T."/>
            <person name="Takeda H."/>
            <person name="Morishita S."/>
            <person name="Kohara Y."/>
        </authorList>
    </citation>
    <scope>NUCLEOTIDE SEQUENCE [LARGE SCALE GENOMIC DNA]</scope>
    <source>
        <strain>Hd-rR</strain>
    </source>
</reference>
<dbReference type="InterPro" id="IPR004133">
    <property type="entry name" value="DAN_dom"/>
</dbReference>
<dbReference type="Proteomes" id="UP000265200">
    <property type="component" value="Chromosome 1"/>
</dbReference>
<keyword evidence="7" id="KW-0472">Membrane</keyword>
<protein>
    <submittedName>
        <fullName evidence="9">DAN domain family, member 5</fullName>
    </submittedName>
</protein>
<dbReference type="PANTHER" id="PTHR15273:SF8">
    <property type="entry name" value="CERBERUS"/>
    <property type="match status" value="1"/>
</dbReference>
<dbReference type="AlphaFoldDB" id="A0A3P9HIV8"/>
<organism evidence="9 10">
    <name type="scientific">Oryzias latipes</name>
    <name type="common">Japanese rice fish</name>
    <name type="synonym">Japanese killifish</name>
    <dbReference type="NCBI Taxonomy" id="8090"/>
    <lineage>
        <taxon>Eukaryota</taxon>
        <taxon>Metazoa</taxon>
        <taxon>Chordata</taxon>
        <taxon>Craniata</taxon>
        <taxon>Vertebrata</taxon>
        <taxon>Euteleostomi</taxon>
        <taxon>Actinopterygii</taxon>
        <taxon>Neopterygii</taxon>
        <taxon>Teleostei</taxon>
        <taxon>Neoteleostei</taxon>
        <taxon>Acanthomorphata</taxon>
        <taxon>Ovalentaria</taxon>
        <taxon>Atherinomorphae</taxon>
        <taxon>Beloniformes</taxon>
        <taxon>Adrianichthyidae</taxon>
        <taxon>Oryziinae</taxon>
        <taxon>Oryzias</taxon>
    </lineage>
</organism>